<evidence type="ECO:0000256" key="4">
    <source>
        <dbReference type="ARBA" id="ARBA00022989"/>
    </source>
</evidence>
<feature type="transmembrane region" description="Helical" evidence="7">
    <location>
        <begin position="645"/>
        <end position="665"/>
    </location>
</feature>
<dbReference type="PANTHER" id="PTHR19432">
    <property type="entry name" value="SUGAR TRANSPORTER"/>
    <property type="match status" value="1"/>
</dbReference>
<dbReference type="PANTHER" id="PTHR19432:SF35">
    <property type="entry name" value="SOLUTE CARRIER FAMILY 45 MEMBER 3 ISOFORM X1"/>
    <property type="match status" value="1"/>
</dbReference>
<proteinExistence type="predicted"/>
<gene>
    <name evidence="9" type="primary">LOC106011875</name>
</gene>
<comment type="subcellular location">
    <subcellularLocation>
        <location evidence="1">Membrane</location>
        <topology evidence="1">Multi-pass membrane protein</topology>
    </subcellularLocation>
</comment>
<keyword evidence="5 7" id="KW-0472">Membrane</keyword>
<feature type="transmembrane region" description="Helical" evidence="7">
    <location>
        <begin position="534"/>
        <end position="556"/>
    </location>
</feature>
<evidence type="ECO:0000256" key="5">
    <source>
        <dbReference type="ARBA" id="ARBA00023136"/>
    </source>
</evidence>
<dbReference type="GeneID" id="106011875"/>
<keyword evidence="4 7" id="KW-1133">Transmembrane helix</keyword>
<keyword evidence="8" id="KW-1185">Reference proteome</keyword>
<feature type="transmembrane region" description="Helical" evidence="7">
    <location>
        <begin position="126"/>
        <end position="148"/>
    </location>
</feature>
<sequence>MCNSLLGSANSTLDCHYTGIDAGLNPENNTLPFKTVTSDSSIATLLEQDTTKNITSTLHDSASSNTSKNLPVISNDLGQTILPNISRRGLDVVLNTSHISPNMSDIRPYFSYNRTIITPDDSPSTMHIPVSALIAIVGSALLCISFDVSMAPTRAFILETVPSWQHPNILRTSTVASSLAGVCLSAMGLFNVPHMFGAILHADKTAAALIFLFIFIGVLAVLSFTLTLCTGFKLLSANGNMIQLDAKNQSVKSAERSTVEKNRDSLCCCFGCRKAKGVHKYEKLSTEDLHWNDKDDSDVEIAPEFTACTLENECDEKSIQKSSLGFISPQCVQNHLVGNGEQPREVPHEAGEIGGEHVPSSICDTREWGEPDSENHQCPWQRDNKEIEVCNVTEPTHLLTNSYLGANCDNHPQTLGYGKEKSLSLPEIPPKNHANSNLTLDTSGIPAGPNFCNRRLVIFLAASFFSFGNLLVFLTFASNSLTIAVYKGDPKAPQGSEARGNYERGLRMCSVGVFAYYVAYFIMSSCNKKVLDIVGPHVLFIVANLLMGVACLVFVYTSHLAAYFWAMLSCSLHKSMSYTVPFLLATQYSLQDQIQDDDNSKTDTGQTQKLGRVTSMIGFLFPAQSLFVCSVMGPVMDIAETAWPPMYYCFVAGCLASLIMSFLLFMK</sequence>
<feature type="region of interest" description="Disordered" evidence="6">
    <location>
        <begin position="341"/>
        <end position="360"/>
    </location>
</feature>
<keyword evidence="2" id="KW-0813">Transport</keyword>
<dbReference type="SUPFAM" id="SSF103473">
    <property type="entry name" value="MFS general substrate transporter"/>
    <property type="match status" value="1"/>
</dbReference>
<evidence type="ECO:0000313" key="9">
    <source>
        <dbReference type="RefSeq" id="XP_012938458.1"/>
    </source>
</evidence>
<evidence type="ECO:0000256" key="3">
    <source>
        <dbReference type="ARBA" id="ARBA00022692"/>
    </source>
</evidence>
<dbReference type="InterPro" id="IPR036259">
    <property type="entry name" value="MFS_trans_sf"/>
</dbReference>
<feature type="transmembrane region" description="Helical" evidence="7">
    <location>
        <begin position="210"/>
        <end position="235"/>
    </location>
</feature>
<evidence type="ECO:0000256" key="6">
    <source>
        <dbReference type="SAM" id="MobiDB-lite"/>
    </source>
</evidence>
<feature type="transmembrane region" description="Helical" evidence="7">
    <location>
        <begin position="456"/>
        <end position="485"/>
    </location>
</feature>
<protein>
    <submittedName>
        <fullName evidence="9">Uncharacterized protein LOC106011875</fullName>
    </submittedName>
</protein>
<feature type="compositionally biased region" description="Basic and acidic residues" evidence="6">
    <location>
        <begin position="342"/>
        <end position="355"/>
    </location>
</feature>
<feature type="transmembrane region" description="Helical" evidence="7">
    <location>
        <begin position="169"/>
        <end position="190"/>
    </location>
</feature>
<organism evidence="8 9">
    <name type="scientific">Aplysia californica</name>
    <name type="common">California sea hare</name>
    <dbReference type="NCBI Taxonomy" id="6500"/>
    <lineage>
        <taxon>Eukaryota</taxon>
        <taxon>Metazoa</taxon>
        <taxon>Spiralia</taxon>
        <taxon>Lophotrochozoa</taxon>
        <taxon>Mollusca</taxon>
        <taxon>Gastropoda</taxon>
        <taxon>Heterobranchia</taxon>
        <taxon>Euthyneura</taxon>
        <taxon>Tectipleura</taxon>
        <taxon>Aplysiida</taxon>
        <taxon>Aplysioidea</taxon>
        <taxon>Aplysiidae</taxon>
        <taxon>Aplysia</taxon>
    </lineage>
</organism>
<dbReference type="Proteomes" id="UP000694888">
    <property type="component" value="Unplaced"/>
</dbReference>
<dbReference type="RefSeq" id="XP_012938458.1">
    <property type="nucleotide sequence ID" value="XM_013083004.2"/>
</dbReference>
<evidence type="ECO:0000313" key="8">
    <source>
        <dbReference type="Proteomes" id="UP000694888"/>
    </source>
</evidence>
<reference evidence="9" key="1">
    <citation type="submission" date="2025-08" db="UniProtKB">
        <authorList>
            <consortium name="RefSeq"/>
        </authorList>
    </citation>
    <scope>IDENTIFICATION</scope>
</reference>
<evidence type="ECO:0000256" key="1">
    <source>
        <dbReference type="ARBA" id="ARBA00004141"/>
    </source>
</evidence>
<name>A0ABM1A0Q2_APLCA</name>
<keyword evidence="3 7" id="KW-0812">Transmembrane</keyword>
<evidence type="ECO:0000256" key="2">
    <source>
        <dbReference type="ARBA" id="ARBA00022448"/>
    </source>
</evidence>
<accession>A0ABM1A0Q2</accession>
<feature type="transmembrane region" description="Helical" evidence="7">
    <location>
        <begin position="613"/>
        <end position="633"/>
    </location>
</feature>
<evidence type="ECO:0000256" key="7">
    <source>
        <dbReference type="SAM" id="Phobius"/>
    </source>
</evidence>